<organism evidence="3 4">
    <name type="scientific">Opisthorchis viverrini</name>
    <name type="common">Southeast Asian liver fluke</name>
    <dbReference type="NCBI Taxonomy" id="6198"/>
    <lineage>
        <taxon>Eukaryota</taxon>
        <taxon>Metazoa</taxon>
        <taxon>Spiralia</taxon>
        <taxon>Lophotrochozoa</taxon>
        <taxon>Platyhelminthes</taxon>
        <taxon>Trematoda</taxon>
        <taxon>Digenea</taxon>
        <taxon>Opisthorchiida</taxon>
        <taxon>Opisthorchiata</taxon>
        <taxon>Opisthorchiidae</taxon>
        <taxon>Opisthorchis</taxon>
    </lineage>
</organism>
<dbReference type="Proteomes" id="UP000054324">
    <property type="component" value="Unassembled WGS sequence"/>
</dbReference>
<dbReference type="PANTHER" id="PTHR31935:SF1">
    <property type="entry name" value="COILED-COIL DOMAIN-CONTAINING PROTEIN 13"/>
    <property type="match status" value="1"/>
</dbReference>
<gene>
    <name evidence="3" type="ORF">T265_14241</name>
</gene>
<dbReference type="GeneID" id="20328407"/>
<reference evidence="3 4" key="1">
    <citation type="submission" date="2013-11" db="EMBL/GenBank/DDBJ databases">
        <title>Opisthorchis viverrini - life in the bile duct.</title>
        <authorList>
            <person name="Young N.D."/>
            <person name="Nagarajan N."/>
            <person name="Lin S.J."/>
            <person name="Korhonen P.K."/>
            <person name="Jex A.R."/>
            <person name="Hall R.S."/>
            <person name="Safavi-Hemami H."/>
            <person name="Kaewkong W."/>
            <person name="Bertrand D."/>
            <person name="Gao S."/>
            <person name="Seet Q."/>
            <person name="Wongkham S."/>
            <person name="Teh B.T."/>
            <person name="Wongkham C."/>
            <person name="Intapan P.M."/>
            <person name="Maleewong W."/>
            <person name="Yang X."/>
            <person name="Hu M."/>
            <person name="Wang Z."/>
            <person name="Hofmann A."/>
            <person name="Sternberg P.W."/>
            <person name="Tan P."/>
            <person name="Wang J."/>
            <person name="Gasser R.B."/>
        </authorList>
    </citation>
    <scope>NUCLEOTIDE SEQUENCE [LARGE SCALE GENOMIC DNA]</scope>
</reference>
<evidence type="ECO:0000256" key="2">
    <source>
        <dbReference type="SAM" id="MobiDB-lite"/>
    </source>
</evidence>
<sequence length="618" mass="70050">MNRMPNEKDTEDQPFGLPQRLFCNSPRFKETDVESLKPIKEVESSDTKKVNLKTVQLKPCLLMSNGTKPPIELLKNPENQRYGDIAAVKVIELSKKVRELSSSLAHEQNKSRRFADRIRILEVQLKEQSKQSDASTGGQNNTIRHSEVECEACKTLKSLQEKLSKTEQYINELKDQNHILDADLKLARKVLELETGENITNLSTWLRGLQLNCGDTSKGNSGGWRGRQQQIVLLRSKIKNLEIQMGKITAVTKSKVEFAMGDENGESSGATSFGASELDFLDDNRLLGQPFGRLEQGNPLSKSRNMIAESNIEKENESLRSELSVLRTRLRNSKNREKTATSEFVELKKQLQWVLEKGKNDDELIQSLLESKTKLQTALEQEVKKHMELDEKLKELSDESSSLRVQRDAIQTQYQEILDQKNEKIAEMERMQKEWVTKTTPTVPDKSQCSMDETTRQTADDDNLGKQVEFLTIERDGLRQLVETLNSQLDRQIEEIMELEKKIAETDRCTTASTLGSRIPRYGSNKNATEKCSPAGNALDRLCSRDYRQKVINDAGLSVAAATLVGKRIDELQSALGAARDEIKALKSMVKRLKNVRQEDFTILTQIVTQLRSSCSEE</sequence>
<dbReference type="PANTHER" id="PTHR31935">
    <property type="entry name" value="COILED-COIL DOMAIN-CONTAINING PROTEIN 13"/>
    <property type="match status" value="1"/>
</dbReference>
<evidence type="ECO:0000313" key="3">
    <source>
        <dbReference type="EMBL" id="KER25301.1"/>
    </source>
</evidence>
<feature type="compositionally biased region" description="Polar residues" evidence="2">
    <location>
        <begin position="437"/>
        <end position="452"/>
    </location>
</feature>
<protein>
    <recommendedName>
        <fullName evidence="5">Coiled-coil domain-containing protein 13</fullName>
    </recommendedName>
</protein>
<name>A0A074ZDC9_OPIVI</name>
<accession>A0A074ZDC9</accession>
<dbReference type="OrthoDB" id="10258312at2759"/>
<feature type="region of interest" description="Disordered" evidence="2">
    <location>
        <begin position="1"/>
        <end position="21"/>
    </location>
</feature>
<feature type="coiled-coil region" evidence="1">
    <location>
        <begin position="468"/>
        <end position="509"/>
    </location>
</feature>
<evidence type="ECO:0000313" key="4">
    <source>
        <dbReference type="Proteomes" id="UP000054324"/>
    </source>
</evidence>
<feature type="coiled-coil region" evidence="1">
    <location>
        <begin position="569"/>
        <end position="596"/>
    </location>
</feature>
<dbReference type="AlphaFoldDB" id="A0A074ZDC9"/>
<dbReference type="STRING" id="6198.A0A074ZDC9"/>
<evidence type="ECO:0008006" key="5">
    <source>
        <dbReference type="Google" id="ProtNLM"/>
    </source>
</evidence>
<dbReference type="InterPro" id="IPR038929">
    <property type="entry name" value="CCDC13"/>
</dbReference>
<keyword evidence="4" id="KW-1185">Reference proteome</keyword>
<dbReference type="CTD" id="20328407"/>
<dbReference type="KEGG" id="ovi:T265_14241"/>
<evidence type="ECO:0000256" key="1">
    <source>
        <dbReference type="SAM" id="Coils"/>
    </source>
</evidence>
<keyword evidence="1" id="KW-0175">Coiled coil</keyword>
<proteinExistence type="predicted"/>
<dbReference type="EMBL" id="KL596781">
    <property type="protein sequence ID" value="KER25301.1"/>
    <property type="molecule type" value="Genomic_DNA"/>
</dbReference>
<dbReference type="RefSeq" id="XP_009170976.1">
    <property type="nucleotide sequence ID" value="XM_009172712.1"/>
</dbReference>
<feature type="region of interest" description="Disordered" evidence="2">
    <location>
        <begin position="436"/>
        <end position="459"/>
    </location>
</feature>
<feature type="coiled-coil region" evidence="1">
    <location>
        <begin position="309"/>
        <end position="336"/>
    </location>
</feature>